<dbReference type="PANTHER" id="PTHR35330">
    <property type="entry name" value="SIROHEME BIOSYNTHESIS PROTEIN MET8"/>
    <property type="match status" value="1"/>
</dbReference>
<evidence type="ECO:0000256" key="3">
    <source>
        <dbReference type="ARBA" id="ARBA00023002"/>
    </source>
</evidence>
<comment type="catalytic activity">
    <reaction evidence="6">
        <text>precorrin-2 + NAD(+) = sirohydrochlorin + NADH + 2 H(+)</text>
        <dbReference type="Rhea" id="RHEA:15613"/>
        <dbReference type="ChEBI" id="CHEBI:15378"/>
        <dbReference type="ChEBI" id="CHEBI:57540"/>
        <dbReference type="ChEBI" id="CHEBI:57945"/>
        <dbReference type="ChEBI" id="CHEBI:58351"/>
        <dbReference type="ChEBI" id="CHEBI:58827"/>
        <dbReference type="EC" id="1.3.1.76"/>
    </reaction>
</comment>
<evidence type="ECO:0000313" key="8">
    <source>
        <dbReference type="Proteomes" id="UP000242310"/>
    </source>
</evidence>
<dbReference type="Gene3D" id="3.40.50.720">
    <property type="entry name" value="NAD(P)-binding Rossmann-like Domain"/>
    <property type="match status" value="1"/>
</dbReference>
<dbReference type="EC" id="1.3.1.76" evidence="2"/>
<name>A0A2P8H852_9BACI</name>
<dbReference type="SUPFAM" id="SSF51735">
    <property type="entry name" value="NAD(P)-binding Rossmann-fold domains"/>
    <property type="match status" value="1"/>
</dbReference>
<dbReference type="UniPathway" id="UPA00262">
    <property type="reaction ID" value="UER00222"/>
</dbReference>
<keyword evidence="5" id="KW-0627">Porphyrin biosynthesis</keyword>
<dbReference type="EMBL" id="PYAV01000015">
    <property type="protein sequence ID" value="PSL42406.1"/>
    <property type="molecule type" value="Genomic_DNA"/>
</dbReference>
<dbReference type="InterPro" id="IPR006367">
    <property type="entry name" value="Sirohaem_synthase_N"/>
</dbReference>
<evidence type="ECO:0000313" key="7">
    <source>
        <dbReference type="EMBL" id="PSL42406.1"/>
    </source>
</evidence>
<dbReference type="InterPro" id="IPR042518">
    <property type="entry name" value="SirC_C"/>
</dbReference>
<protein>
    <recommendedName>
        <fullName evidence="2">precorrin-2 dehydrogenase</fullName>
        <ecNumber evidence="2">1.3.1.76</ecNumber>
    </recommendedName>
</protein>
<dbReference type="AlphaFoldDB" id="A0A2P8H852"/>
<organism evidence="7 8">
    <name type="scientific">Salsuginibacillus halophilus</name>
    <dbReference type="NCBI Taxonomy" id="517424"/>
    <lineage>
        <taxon>Bacteria</taxon>
        <taxon>Bacillati</taxon>
        <taxon>Bacillota</taxon>
        <taxon>Bacilli</taxon>
        <taxon>Bacillales</taxon>
        <taxon>Bacillaceae</taxon>
        <taxon>Salsuginibacillus</taxon>
    </lineage>
</organism>
<dbReference type="InterPro" id="IPR036291">
    <property type="entry name" value="NAD(P)-bd_dom_sf"/>
</dbReference>
<dbReference type="RefSeq" id="WP_181315406.1">
    <property type="nucleotide sequence ID" value="NZ_PYAV01000015.1"/>
</dbReference>
<keyword evidence="4" id="KW-0520">NAD</keyword>
<evidence type="ECO:0000256" key="2">
    <source>
        <dbReference type="ARBA" id="ARBA00012400"/>
    </source>
</evidence>
<keyword evidence="3" id="KW-0560">Oxidoreductase</keyword>
<evidence type="ECO:0000256" key="6">
    <source>
        <dbReference type="ARBA" id="ARBA00047561"/>
    </source>
</evidence>
<evidence type="ECO:0000256" key="1">
    <source>
        <dbReference type="ARBA" id="ARBA00005010"/>
    </source>
</evidence>
<dbReference type="Pfam" id="PF13241">
    <property type="entry name" value="NAD_binding_7"/>
    <property type="match status" value="1"/>
</dbReference>
<dbReference type="Proteomes" id="UP000242310">
    <property type="component" value="Unassembled WGS sequence"/>
</dbReference>
<reference evidence="7 8" key="1">
    <citation type="submission" date="2018-03" db="EMBL/GenBank/DDBJ databases">
        <title>Genomic Encyclopedia of Type Strains, Phase III (KMG-III): the genomes of soil and plant-associated and newly described type strains.</title>
        <authorList>
            <person name="Whitman W."/>
        </authorList>
    </citation>
    <scope>NUCLEOTIDE SEQUENCE [LARGE SCALE GENOMIC DNA]</scope>
    <source>
        <strain evidence="7 8">CGMCC 1.07653</strain>
    </source>
</reference>
<sequence>MWYPIHVKLTKKSVLVVGGGPTAERKIMRLRQAGAAITVVSPMLTPALEQLCSAGELSSIQRHYQSGDGTGYELVFIAVNDPNTRQHIHEDCPETTWVNIADDGGAGDFITPGMFQRGRLLMTVSTDGASPKLAQKIINSWEKQYPSMYEDYVEFLRESRAFLKKYVAPDKQSELLAWLLEEEVEARVLSGDRQGADQAFQEQLAKYRR</sequence>
<gene>
    <name evidence="7" type="ORF">B0H94_1159</name>
</gene>
<comment type="caution">
    <text evidence="7">The sequence shown here is derived from an EMBL/GenBank/DDBJ whole genome shotgun (WGS) entry which is preliminary data.</text>
</comment>
<evidence type="ECO:0000256" key="5">
    <source>
        <dbReference type="ARBA" id="ARBA00023244"/>
    </source>
</evidence>
<dbReference type="GO" id="GO:0043115">
    <property type="term" value="F:precorrin-2 dehydrogenase activity"/>
    <property type="evidence" value="ECO:0007669"/>
    <property type="project" value="UniProtKB-EC"/>
</dbReference>
<dbReference type="InterPro" id="IPR028161">
    <property type="entry name" value="Met8-like"/>
</dbReference>
<accession>A0A2P8H852</accession>
<dbReference type="PANTHER" id="PTHR35330:SF1">
    <property type="entry name" value="SIROHEME BIOSYNTHESIS PROTEIN MET8"/>
    <property type="match status" value="1"/>
</dbReference>
<proteinExistence type="predicted"/>
<evidence type="ECO:0000256" key="4">
    <source>
        <dbReference type="ARBA" id="ARBA00023027"/>
    </source>
</evidence>
<comment type="pathway">
    <text evidence="1">Porphyrin-containing compound metabolism; siroheme biosynthesis; sirohydrochlorin from precorrin-2: step 1/1.</text>
</comment>
<keyword evidence="8" id="KW-1185">Reference proteome</keyword>
<dbReference type="GO" id="GO:0004325">
    <property type="term" value="F:ferrochelatase activity"/>
    <property type="evidence" value="ECO:0007669"/>
    <property type="project" value="InterPro"/>
</dbReference>
<dbReference type="NCBIfam" id="TIGR01470">
    <property type="entry name" value="cysG_Nterm"/>
    <property type="match status" value="1"/>
</dbReference>
<dbReference type="Gene3D" id="1.10.8.610">
    <property type="entry name" value="SirC, precorrin-2 dehydrogenase, C-terminal helical domain-like"/>
    <property type="match status" value="1"/>
</dbReference>
<dbReference type="GO" id="GO:0019354">
    <property type="term" value="P:siroheme biosynthetic process"/>
    <property type="evidence" value="ECO:0007669"/>
    <property type="project" value="UniProtKB-UniPathway"/>
</dbReference>
<dbReference type="SUPFAM" id="SSF75615">
    <property type="entry name" value="Siroheme synthase middle domains-like"/>
    <property type="match status" value="1"/>
</dbReference>